<gene>
    <name evidence="1" type="ORF">F383_08593</name>
</gene>
<dbReference type="Proteomes" id="UP000032142">
    <property type="component" value="Unassembled WGS sequence"/>
</dbReference>
<sequence>MPIRGYHLPKSWAMNSTIVNVATYYKIRIPNTPAFNSLSIETQTFTYIKVYESHIHRPSFAYD</sequence>
<dbReference type="EMBL" id="JRRC01094006">
    <property type="protein sequence ID" value="KHF99767.1"/>
    <property type="molecule type" value="Genomic_DNA"/>
</dbReference>
<name>A0A0B0MCA3_GOSAR</name>
<dbReference type="AlphaFoldDB" id="A0A0B0MCA3"/>
<comment type="caution">
    <text evidence="1">The sequence shown here is derived from an EMBL/GenBank/DDBJ whole genome shotgun (WGS) entry which is preliminary data.</text>
</comment>
<protein>
    <submittedName>
        <fullName evidence="1">Uncharacterized protein</fullName>
    </submittedName>
</protein>
<evidence type="ECO:0000313" key="2">
    <source>
        <dbReference type="Proteomes" id="UP000032142"/>
    </source>
</evidence>
<reference evidence="2" key="1">
    <citation type="submission" date="2014-09" db="EMBL/GenBank/DDBJ databases">
        <authorList>
            <person name="Mudge J."/>
            <person name="Ramaraj T."/>
            <person name="Lindquist I.E."/>
            <person name="Bharti A.K."/>
            <person name="Sundararajan A."/>
            <person name="Cameron C.T."/>
            <person name="Woodward J.E."/>
            <person name="May G.D."/>
            <person name="Brubaker C."/>
            <person name="Broadhvest J."/>
            <person name="Wilkins T.A."/>
        </authorList>
    </citation>
    <scope>NUCLEOTIDE SEQUENCE</scope>
    <source>
        <strain evidence="2">cv. AKA8401</strain>
    </source>
</reference>
<keyword evidence="2" id="KW-1185">Reference proteome</keyword>
<proteinExistence type="predicted"/>
<organism evidence="1 2">
    <name type="scientific">Gossypium arboreum</name>
    <name type="common">Tree cotton</name>
    <name type="synonym">Gossypium nanking</name>
    <dbReference type="NCBI Taxonomy" id="29729"/>
    <lineage>
        <taxon>Eukaryota</taxon>
        <taxon>Viridiplantae</taxon>
        <taxon>Streptophyta</taxon>
        <taxon>Embryophyta</taxon>
        <taxon>Tracheophyta</taxon>
        <taxon>Spermatophyta</taxon>
        <taxon>Magnoliopsida</taxon>
        <taxon>eudicotyledons</taxon>
        <taxon>Gunneridae</taxon>
        <taxon>Pentapetalae</taxon>
        <taxon>rosids</taxon>
        <taxon>malvids</taxon>
        <taxon>Malvales</taxon>
        <taxon>Malvaceae</taxon>
        <taxon>Malvoideae</taxon>
        <taxon>Gossypium</taxon>
    </lineage>
</organism>
<accession>A0A0B0MCA3</accession>
<evidence type="ECO:0000313" key="1">
    <source>
        <dbReference type="EMBL" id="KHF99767.1"/>
    </source>
</evidence>